<evidence type="ECO:0000256" key="3">
    <source>
        <dbReference type="ARBA" id="ARBA00023082"/>
    </source>
</evidence>
<dbReference type="GO" id="GO:0016987">
    <property type="term" value="F:sigma factor activity"/>
    <property type="evidence" value="ECO:0007669"/>
    <property type="project" value="UniProtKB-KW"/>
</dbReference>
<dbReference type="KEGG" id="est:DN752_05980"/>
<dbReference type="NCBIfam" id="TIGR02985">
    <property type="entry name" value="Sig70_bacteroi1"/>
    <property type="match status" value="1"/>
</dbReference>
<dbReference type="SUPFAM" id="SSF88659">
    <property type="entry name" value="Sigma3 and sigma4 domains of RNA polymerase sigma factors"/>
    <property type="match status" value="1"/>
</dbReference>
<dbReference type="Pfam" id="PF04542">
    <property type="entry name" value="Sigma70_r2"/>
    <property type="match status" value="1"/>
</dbReference>
<name>A0A2Z4IGV5_9BACT</name>
<dbReference type="RefSeq" id="WP_112783106.1">
    <property type="nucleotide sequence ID" value="NZ_CP030041.1"/>
</dbReference>
<dbReference type="SUPFAM" id="SSF88946">
    <property type="entry name" value="Sigma2 domain of RNA polymerase sigma factors"/>
    <property type="match status" value="1"/>
</dbReference>
<evidence type="ECO:0000259" key="5">
    <source>
        <dbReference type="Pfam" id="PF04542"/>
    </source>
</evidence>
<dbReference type="AlphaFoldDB" id="A0A2Z4IGV5"/>
<keyword evidence="3" id="KW-0731">Sigma factor</keyword>
<dbReference type="InterPro" id="IPR013324">
    <property type="entry name" value="RNA_pol_sigma_r3/r4-like"/>
</dbReference>
<dbReference type="PANTHER" id="PTHR43133:SF46">
    <property type="entry name" value="RNA POLYMERASE SIGMA-70 FACTOR ECF SUBFAMILY"/>
    <property type="match status" value="1"/>
</dbReference>
<evidence type="ECO:0000256" key="1">
    <source>
        <dbReference type="ARBA" id="ARBA00010641"/>
    </source>
</evidence>
<gene>
    <name evidence="7" type="ORF">DN752_05980</name>
</gene>
<dbReference type="PANTHER" id="PTHR43133">
    <property type="entry name" value="RNA POLYMERASE ECF-TYPE SIGMA FACTO"/>
    <property type="match status" value="1"/>
</dbReference>
<evidence type="ECO:0000259" key="6">
    <source>
        <dbReference type="Pfam" id="PF08281"/>
    </source>
</evidence>
<dbReference type="Pfam" id="PF08281">
    <property type="entry name" value="Sigma70_r4_2"/>
    <property type="match status" value="1"/>
</dbReference>
<evidence type="ECO:0000313" key="7">
    <source>
        <dbReference type="EMBL" id="AWW29708.1"/>
    </source>
</evidence>
<dbReference type="NCBIfam" id="TIGR02937">
    <property type="entry name" value="sigma70-ECF"/>
    <property type="match status" value="1"/>
</dbReference>
<dbReference type="OrthoDB" id="1524077at2"/>
<proteinExistence type="inferred from homology"/>
<dbReference type="Gene3D" id="1.10.1740.10">
    <property type="match status" value="1"/>
</dbReference>
<dbReference type="GO" id="GO:0003677">
    <property type="term" value="F:DNA binding"/>
    <property type="evidence" value="ECO:0007669"/>
    <property type="project" value="InterPro"/>
</dbReference>
<dbReference type="InterPro" id="IPR014284">
    <property type="entry name" value="RNA_pol_sigma-70_dom"/>
</dbReference>
<reference evidence="7 8" key="1">
    <citation type="submission" date="2018-06" db="EMBL/GenBank/DDBJ databases">
        <title>Echinicola strongylocentroti sp. nov., isolated from a sea urchin Strongylocentrotus intermedius.</title>
        <authorList>
            <person name="Bae S.S."/>
        </authorList>
    </citation>
    <scope>NUCLEOTIDE SEQUENCE [LARGE SCALE GENOMIC DNA]</scope>
    <source>
        <strain evidence="7 8">MEBiC08714</strain>
    </source>
</reference>
<dbReference type="InterPro" id="IPR013249">
    <property type="entry name" value="RNA_pol_sigma70_r4_t2"/>
</dbReference>
<dbReference type="Gene3D" id="1.10.10.10">
    <property type="entry name" value="Winged helix-like DNA-binding domain superfamily/Winged helix DNA-binding domain"/>
    <property type="match status" value="1"/>
</dbReference>
<dbReference type="InterPro" id="IPR036388">
    <property type="entry name" value="WH-like_DNA-bd_sf"/>
</dbReference>
<evidence type="ECO:0008006" key="9">
    <source>
        <dbReference type="Google" id="ProtNLM"/>
    </source>
</evidence>
<comment type="similarity">
    <text evidence="1">Belongs to the sigma-70 factor family. ECF subfamily.</text>
</comment>
<keyword evidence="8" id="KW-1185">Reference proteome</keyword>
<dbReference type="CDD" id="cd06171">
    <property type="entry name" value="Sigma70_r4"/>
    <property type="match status" value="1"/>
</dbReference>
<evidence type="ECO:0000256" key="4">
    <source>
        <dbReference type="ARBA" id="ARBA00023163"/>
    </source>
</evidence>
<feature type="domain" description="RNA polymerase sigma factor 70 region 4 type 2" evidence="6">
    <location>
        <begin position="118"/>
        <end position="169"/>
    </location>
</feature>
<dbReference type="InterPro" id="IPR013325">
    <property type="entry name" value="RNA_pol_sigma_r2"/>
</dbReference>
<dbReference type="InterPro" id="IPR014327">
    <property type="entry name" value="RNA_pol_sigma70_bacteroid"/>
</dbReference>
<protein>
    <recommendedName>
        <fullName evidence="9">RNA polymerase sigma-70 factor</fullName>
    </recommendedName>
</protein>
<feature type="domain" description="RNA polymerase sigma-70 region 2" evidence="5">
    <location>
        <begin position="23"/>
        <end position="87"/>
    </location>
</feature>
<accession>A0A2Z4IGV5</accession>
<dbReference type="InterPro" id="IPR039425">
    <property type="entry name" value="RNA_pol_sigma-70-like"/>
</dbReference>
<evidence type="ECO:0000313" key="8">
    <source>
        <dbReference type="Proteomes" id="UP000248688"/>
    </source>
</evidence>
<dbReference type="InterPro" id="IPR007627">
    <property type="entry name" value="RNA_pol_sigma70_r2"/>
</dbReference>
<dbReference type="EMBL" id="CP030041">
    <property type="protein sequence ID" value="AWW29708.1"/>
    <property type="molecule type" value="Genomic_DNA"/>
</dbReference>
<sequence>MNVQDKILLKELQERNQEVFEALFREYYSGLLRFAEGIVFDEKVSEDIVQNIFLFLWERVEYLVITASLKQYLYQAVKNRCFNHLRNIKIRDKHNVLYLEACLNDRNVDLADTGISRTIEASILNLPPKMAEIFRLKYQHVKSIRAIAEELEVSENTVKTQLYRAKIKLRASLQESLNLHFVF</sequence>
<organism evidence="7 8">
    <name type="scientific">Echinicola strongylocentroti</name>
    <dbReference type="NCBI Taxonomy" id="1795355"/>
    <lineage>
        <taxon>Bacteria</taxon>
        <taxon>Pseudomonadati</taxon>
        <taxon>Bacteroidota</taxon>
        <taxon>Cytophagia</taxon>
        <taxon>Cytophagales</taxon>
        <taxon>Cyclobacteriaceae</taxon>
        <taxon>Echinicola</taxon>
    </lineage>
</organism>
<evidence type="ECO:0000256" key="2">
    <source>
        <dbReference type="ARBA" id="ARBA00023015"/>
    </source>
</evidence>
<dbReference type="Proteomes" id="UP000248688">
    <property type="component" value="Chromosome"/>
</dbReference>
<dbReference type="GO" id="GO:0006352">
    <property type="term" value="P:DNA-templated transcription initiation"/>
    <property type="evidence" value="ECO:0007669"/>
    <property type="project" value="InterPro"/>
</dbReference>
<keyword evidence="2" id="KW-0805">Transcription regulation</keyword>
<keyword evidence="4" id="KW-0804">Transcription</keyword>